<proteinExistence type="predicted"/>
<reference evidence="1 2" key="1">
    <citation type="journal article" date="2024" name="Chem. Sci.">
        <title>Discovery of megapolipeptins by genome mining of a Burkholderiales bacteria collection.</title>
        <authorList>
            <person name="Paulo B.S."/>
            <person name="Recchia M.J.J."/>
            <person name="Lee S."/>
            <person name="Fergusson C.H."/>
            <person name="Romanowski S.B."/>
            <person name="Hernandez A."/>
            <person name="Krull N."/>
            <person name="Liu D.Y."/>
            <person name="Cavanagh H."/>
            <person name="Bos A."/>
            <person name="Gray C.A."/>
            <person name="Murphy B.T."/>
            <person name="Linington R.G."/>
            <person name="Eustaquio A.S."/>
        </authorList>
    </citation>
    <scope>NUCLEOTIDE SEQUENCE [LARGE SCALE GENOMIC DNA]</scope>
    <source>
        <strain evidence="1 2">RL17-350-BIC-A</strain>
    </source>
</reference>
<evidence type="ECO:0000313" key="2">
    <source>
        <dbReference type="Proteomes" id="UP001629230"/>
    </source>
</evidence>
<sequence length="152" mass="16640">MQQASLNLATASAVPADTGVVMSAAPDRERLDTAGKTVGDVLKALCKALYGTELEPEWLSPANTLDDADEETCGARLARLWPDDSVWNRLAVSVDIGRSEGWIVNVDWISRTETAQSHRRGYAVMQMLRAKVFTSDHAWDLARFIAHALDVA</sequence>
<organism evidence="1 2">
    <name type="scientific">Paraburkholderia dipogonis</name>
    <dbReference type="NCBI Taxonomy" id="1211383"/>
    <lineage>
        <taxon>Bacteria</taxon>
        <taxon>Pseudomonadati</taxon>
        <taxon>Pseudomonadota</taxon>
        <taxon>Betaproteobacteria</taxon>
        <taxon>Burkholderiales</taxon>
        <taxon>Burkholderiaceae</taxon>
        <taxon>Paraburkholderia</taxon>
    </lineage>
</organism>
<dbReference type="EMBL" id="JAQQEZ010000058">
    <property type="protein sequence ID" value="MFM0007352.1"/>
    <property type="molecule type" value="Genomic_DNA"/>
</dbReference>
<name>A0ABW9B7L5_9BURK</name>
<dbReference type="RefSeq" id="WP_408181961.1">
    <property type="nucleotide sequence ID" value="NZ_JAQQEZ010000058.1"/>
</dbReference>
<gene>
    <name evidence="1" type="ORF">PQR57_41165</name>
</gene>
<protein>
    <submittedName>
        <fullName evidence="1">Uncharacterized protein</fullName>
    </submittedName>
</protein>
<evidence type="ECO:0000313" key="1">
    <source>
        <dbReference type="EMBL" id="MFM0007352.1"/>
    </source>
</evidence>
<keyword evidence="2" id="KW-1185">Reference proteome</keyword>
<dbReference type="Proteomes" id="UP001629230">
    <property type="component" value="Unassembled WGS sequence"/>
</dbReference>
<accession>A0ABW9B7L5</accession>
<comment type="caution">
    <text evidence="1">The sequence shown here is derived from an EMBL/GenBank/DDBJ whole genome shotgun (WGS) entry which is preliminary data.</text>
</comment>